<dbReference type="EMBL" id="JASITI010000058">
    <property type="protein sequence ID" value="MDK9500261.1"/>
    <property type="molecule type" value="Genomic_DNA"/>
</dbReference>
<proteinExistence type="predicted"/>
<accession>A0ABT7H2Y6</accession>
<reference evidence="4 5" key="1">
    <citation type="submission" date="2023-05" db="EMBL/GenBank/DDBJ databases">
        <title>Sequencing and Assembly of Streptomyces sp. NP73.</title>
        <authorList>
            <person name="Konwar A.N."/>
            <person name="Saikia K."/>
            <person name="Thakur D."/>
        </authorList>
    </citation>
    <scope>NUCLEOTIDE SEQUENCE [LARGE SCALE GENOMIC DNA]</scope>
    <source>
        <strain evidence="4 5">NP73</strain>
    </source>
</reference>
<organism evidence="4 5">
    <name type="scientific">Streptomyces katrae</name>
    <dbReference type="NCBI Taxonomy" id="68223"/>
    <lineage>
        <taxon>Bacteria</taxon>
        <taxon>Bacillati</taxon>
        <taxon>Actinomycetota</taxon>
        <taxon>Actinomycetes</taxon>
        <taxon>Kitasatosporales</taxon>
        <taxon>Streptomycetaceae</taxon>
        <taxon>Streptomyces</taxon>
    </lineage>
</organism>
<dbReference type="SUPFAM" id="SSF55797">
    <property type="entry name" value="PR-1-like"/>
    <property type="match status" value="1"/>
</dbReference>
<feature type="compositionally biased region" description="Low complexity" evidence="1">
    <location>
        <begin position="62"/>
        <end position="97"/>
    </location>
</feature>
<evidence type="ECO:0000259" key="3">
    <source>
        <dbReference type="Pfam" id="PF00188"/>
    </source>
</evidence>
<protein>
    <submittedName>
        <fullName evidence="4">CAP domain-containing protein</fullName>
    </submittedName>
</protein>
<feature type="domain" description="SCP" evidence="3">
    <location>
        <begin position="141"/>
        <end position="254"/>
    </location>
</feature>
<comment type="caution">
    <text evidence="4">The sequence shown here is derived from an EMBL/GenBank/DDBJ whole genome shotgun (WGS) entry which is preliminary data.</text>
</comment>
<gene>
    <name evidence="4" type="ORF">QEZ40_005891</name>
</gene>
<keyword evidence="5" id="KW-1185">Reference proteome</keyword>
<dbReference type="PROSITE" id="PS51257">
    <property type="entry name" value="PROKAR_LIPOPROTEIN"/>
    <property type="match status" value="1"/>
</dbReference>
<evidence type="ECO:0000313" key="4">
    <source>
        <dbReference type="EMBL" id="MDK9500261.1"/>
    </source>
</evidence>
<dbReference type="Gene3D" id="3.40.33.10">
    <property type="entry name" value="CAP"/>
    <property type="match status" value="1"/>
</dbReference>
<evidence type="ECO:0000256" key="1">
    <source>
        <dbReference type="SAM" id="MobiDB-lite"/>
    </source>
</evidence>
<feature type="signal peptide" evidence="2">
    <location>
        <begin position="1"/>
        <end position="31"/>
    </location>
</feature>
<dbReference type="Proteomes" id="UP001223390">
    <property type="component" value="Unassembled WGS sequence"/>
</dbReference>
<dbReference type="RefSeq" id="WP_285345931.1">
    <property type="nucleotide sequence ID" value="NZ_JASITI010000058.1"/>
</dbReference>
<dbReference type="PANTHER" id="PTHR31157:SF1">
    <property type="entry name" value="SCP DOMAIN-CONTAINING PROTEIN"/>
    <property type="match status" value="1"/>
</dbReference>
<keyword evidence="2" id="KW-0732">Signal</keyword>
<dbReference type="Pfam" id="PF00188">
    <property type="entry name" value="CAP"/>
    <property type="match status" value="1"/>
</dbReference>
<sequence>MKKHRKKTHHRKIAVAVGALAVVAVPTAAMACLDTQDTGRARPAATQRDVPFDAAGAPLAEQAPVPAAAPAQPVAEAPAPEAPVAEEPAEQPAEPVAPAAPPARPQPQQPRPEPVEASAAPAAPAAPQAAGALPEAQAKVLELVNQARAAAGCPALTANEKLTKAAQDHSADMAAHRNMSHTGSDGSDPGQRITRAGYQWRTYGENVAYGYSSPEQVMEGWMNSPGHKRNILDCSYKEIGIGLAQPGQYWTQDFGATR</sequence>
<dbReference type="PANTHER" id="PTHR31157">
    <property type="entry name" value="SCP DOMAIN-CONTAINING PROTEIN"/>
    <property type="match status" value="1"/>
</dbReference>
<name>A0ABT7H2Y6_9ACTN</name>
<dbReference type="InterPro" id="IPR035940">
    <property type="entry name" value="CAP_sf"/>
</dbReference>
<evidence type="ECO:0000313" key="5">
    <source>
        <dbReference type="Proteomes" id="UP001223390"/>
    </source>
</evidence>
<feature type="region of interest" description="Disordered" evidence="1">
    <location>
        <begin position="62"/>
        <end position="131"/>
    </location>
</feature>
<dbReference type="CDD" id="cd05379">
    <property type="entry name" value="CAP_bacterial"/>
    <property type="match status" value="1"/>
</dbReference>
<evidence type="ECO:0000256" key="2">
    <source>
        <dbReference type="SAM" id="SignalP"/>
    </source>
</evidence>
<feature type="compositionally biased region" description="Pro residues" evidence="1">
    <location>
        <begin position="98"/>
        <end position="112"/>
    </location>
</feature>
<feature type="chain" id="PRO_5047138275" evidence="2">
    <location>
        <begin position="32"/>
        <end position="258"/>
    </location>
</feature>
<dbReference type="InterPro" id="IPR014044">
    <property type="entry name" value="CAP_dom"/>
</dbReference>
<feature type="compositionally biased region" description="Low complexity" evidence="1">
    <location>
        <begin position="115"/>
        <end position="131"/>
    </location>
</feature>